<dbReference type="InterPro" id="IPR006127">
    <property type="entry name" value="ZnuA-like"/>
</dbReference>
<dbReference type="Proteomes" id="UP000184301">
    <property type="component" value="Unassembled WGS sequence"/>
</dbReference>
<reference evidence="6 7" key="1">
    <citation type="submission" date="2016-11" db="EMBL/GenBank/DDBJ databases">
        <authorList>
            <person name="Jaros S."/>
            <person name="Januszkiewicz K."/>
            <person name="Wedrychowicz H."/>
        </authorList>
    </citation>
    <scope>NUCLEOTIDE SEQUENCE [LARGE SCALE GENOMIC DNA]</scope>
    <source>
        <strain evidence="6 7">DSM 15480</strain>
    </source>
</reference>
<dbReference type="Gene3D" id="3.40.50.1980">
    <property type="entry name" value="Nitrogenase molybdenum iron protein domain"/>
    <property type="match status" value="2"/>
</dbReference>
<name>A0A1M6JUL8_9FIRM</name>
<dbReference type="GO" id="GO:0007155">
    <property type="term" value="P:cell adhesion"/>
    <property type="evidence" value="ECO:0007669"/>
    <property type="project" value="InterPro"/>
</dbReference>
<dbReference type="InterPro" id="IPR006129">
    <property type="entry name" value="AdhesinB"/>
</dbReference>
<gene>
    <name evidence="6" type="ORF">SAMN02745243_00733</name>
</gene>
<evidence type="ECO:0000256" key="2">
    <source>
        <dbReference type="ARBA" id="ARBA00022448"/>
    </source>
</evidence>
<feature type="signal peptide" evidence="5">
    <location>
        <begin position="1"/>
        <end position="18"/>
    </location>
</feature>
<dbReference type="EMBL" id="FQZY01000010">
    <property type="protein sequence ID" value="SHJ50434.1"/>
    <property type="molecule type" value="Genomic_DNA"/>
</dbReference>
<dbReference type="PANTHER" id="PTHR42953">
    <property type="entry name" value="HIGH-AFFINITY ZINC UPTAKE SYSTEM PROTEIN ZNUA-RELATED"/>
    <property type="match status" value="1"/>
</dbReference>
<evidence type="ECO:0000256" key="3">
    <source>
        <dbReference type="ARBA" id="ARBA00022729"/>
    </source>
</evidence>
<keyword evidence="7" id="KW-1185">Reference proteome</keyword>
<evidence type="ECO:0000256" key="1">
    <source>
        <dbReference type="ARBA" id="ARBA00011028"/>
    </source>
</evidence>
<dbReference type="PRINTS" id="PR00691">
    <property type="entry name" value="ADHESINB"/>
</dbReference>
<evidence type="ECO:0000313" key="7">
    <source>
        <dbReference type="Proteomes" id="UP000184301"/>
    </source>
</evidence>
<organism evidence="6 7">
    <name type="scientific">Hespellia stercorisuis DSM 15480</name>
    <dbReference type="NCBI Taxonomy" id="1121950"/>
    <lineage>
        <taxon>Bacteria</taxon>
        <taxon>Bacillati</taxon>
        <taxon>Bacillota</taxon>
        <taxon>Clostridia</taxon>
        <taxon>Lachnospirales</taxon>
        <taxon>Lachnospiraceae</taxon>
        <taxon>Hespellia</taxon>
    </lineage>
</organism>
<dbReference type="STRING" id="1121950.SAMN02745243_00733"/>
<protein>
    <submittedName>
        <fullName evidence="6">Zinc transport system substrate-binding protein</fullName>
    </submittedName>
</protein>
<dbReference type="InterPro" id="IPR050492">
    <property type="entry name" value="Bact_metal-bind_prot9"/>
</dbReference>
<keyword evidence="2 4" id="KW-0813">Transport</keyword>
<keyword evidence="3 5" id="KW-0732">Signal</keyword>
<feature type="chain" id="PRO_5039201416" evidence="5">
    <location>
        <begin position="19"/>
        <end position="331"/>
    </location>
</feature>
<dbReference type="AlphaFoldDB" id="A0A1M6JUL8"/>
<dbReference type="PROSITE" id="PS51257">
    <property type="entry name" value="PROKAR_LIPOPROTEIN"/>
    <property type="match status" value="1"/>
</dbReference>
<dbReference type="SUPFAM" id="SSF53807">
    <property type="entry name" value="Helical backbone' metal receptor"/>
    <property type="match status" value="1"/>
</dbReference>
<evidence type="ECO:0000313" key="6">
    <source>
        <dbReference type="EMBL" id="SHJ50434.1"/>
    </source>
</evidence>
<dbReference type="PANTHER" id="PTHR42953:SF3">
    <property type="entry name" value="HIGH-AFFINITY ZINC UPTAKE SYSTEM PROTEIN ZNUA"/>
    <property type="match status" value="1"/>
</dbReference>
<proteinExistence type="inferred from homology"/>
<evidence type="ECO:0000256" key="5">
    <source>
        <dbReference type="SAM" id="SignalP"/>
    </source>
</evidence>
<comment type="similarity">
    <text evidence="1 4">Belongs to the bacterial solute-binding protein 9 family.</text>
</comment>
<dbReference type="PRINTS" id="PR00690">
    <property type="entry name" value="ADHESNFAMILY"/>
</dbReference>
<dbReference type="GO" id="GO:0030001">
    <property type="term" value="P:metal ion transport"/>
    <property type="evidence" value="ECO:0007669"/>
    <property type="project" value="InterPro"/>
</dbReference>
<dbReference type="RefSeq" id="WP_073105266.1">
    <property type="nucleotide sequence ID" value="NZ_FQZY01000010.1"/>
</dbReference>
<dbReference type="InterPro" id="IPR006128">
    <property type="entry name" value="Lipoprotein_PsaA-like"/>
</dbReference>
<accession>A0A1M6JUL8</accession>
<dbReference type="OrthoDB" id="9810636at2"/>
<sequence>MKKVVRIISICLSVILLAGGCVQKQSNTDTGDGGKVQVVTTIFPPFDFVRQIAGDYADIRMLLKPGAESHSYEPTPQDIIAIQNCDVFVYTGGENDTWVDSILESMDTSKMQIISMTDCVETVEEEVKEGMFSRESHEHGEAETHTEFEGDDHDQAEFDEHVWTSPVNAVHITEHIAQALIQADPVHEADYRDNTETYTQKLTALDQEFRDVVSGAGRKEVVFGDRFPLRYFVDEYGLDYYAAFPGCAEDTEPSAATIAFLIDKVKEDQIPVVFKIELSNGNIAGSIAEAAGAKVETFYTCHNISAEDYKNGETYLSLMERNVGILKEALN</sequence>
<dbReference type="Pfam" id="PF01297">
    <property type="entry name" value="ZnuA"/>
    <property type="match status" value="1"/>
</dbReference>
<evidence type="ECO:0000256" key="4">
    <source>
        <dbReference type="RuleBase" id="RU003512"/>
    </source>
</evidence>
<dbReference type="GO" id="GO:0046872">
    <property type="term" value="F:metal ion binding"/>
    <property type="evidence" value="ECO:0007669"/>
    <property type="project" value="InterPro"/>
</dbReference>